<comment type="similarity">
    <text evidence="1">Belongs to the DprA/Smf family.</text>
</comment>
<dbReference type="Pfam" id="PF21102">
    <property type="entry name" value="DprA_N"/>
    <property type="match status" value="1"/>
</dbReference>
<dbReference type="PANTHER" id="PTHR43022">
    <property type="entry name" value="PROTEIN SMF"/>
    <property type="match status" value="1"/>
</dbReference>
<dbReference type="Proteomes" id="UP000773614">
    <property type="component" value="Unassembled WGS sequence"/>
</dbReference>
<evidence type="ECO:0000313" key="4">
    <source>
        <dbReference type="EMBL" id="MYZ46682.1"/>
    </source>
</evidence>
<evidence type="ECO:0000259" key="2">
    <source>
        <dbReference type="Pfam" id="PF02481"/>
    </source>
</evidence>
<dbReference type="OrthoDB" id="9785707at2"/>
<comment type="caution">
    <text evidence="4">The sequence shown here is derived from an EMBL/GenBank/DDBJ whole genome shotgun (WGS) entry which is preliminary data.</text>
</comment>
<dbReference type="PANTHER" id="PTHR43022:SF1">
    <property type="entry name" value="PROTEIN SMF"/>
    <property type="match status" value="1"/>
</dbReference>
<dbReference type="EMBL" id="SPKJ01000005">
    <property type="protein sequence ID" value="MYZ46682.1"/>
    <property type="molecule type" value="Genomic_DNA"/>
</dbReference>
<name>A0A964T2E1_9HYPH</name>
<feature type="domain" description="DprA winged helix" evidence="3">
    <location>
        <begin position="316"/>
        <end position="372"/>
    </location>
</feature>
<dbReference type="InterPro" id="IPR003488">
    <property type="entry name" value="DprA"/>
</dbReference>
<feature type="domain" description="Smf/DprA SLOG" evidence="2">
    <location>
        <begin position="84"/>
        <end position="290"/>
    </location>
</feature>
<dbReference type="InterPro" id="IPR057666">
    <property type="entry name" value="DrpA_SLOG"/>
</dbReference>
<dbReference type="SUPFAM" id="SSF102405">
    <property type="entry name" value="MCP/YpsA-like"/>
    <property type="match status" value="1"/>
</dbReference>
<dbReference type="AlphaFoldDB" id="A0A964T2E1"/>
<dbReference type="InterPro" id="IPR036388">
    <property type="entry name" value="WH-like_DNA-bd_sf"/>
</dbReference>
<proteinExistence type="inferred from homology"/>
<dbReference type="RefSeq" id="WP_161139026.1">
    <property type="nucleotide sequence ID" value="NZ_SPKJ01000005.1"/>
</dbReference>
<evidence type="ECO:0000313" key="5">
    <source>
        <dbReference type="Proteomes" id="UP000773614"/>
    </source>
</evidence>
<dbReference type="InterPro" id="IPR041614">
    <property type="entry name" value="DprA_WH"/>
</dbReference>
<dbReference type="Pfam" id="PF02481">
    <property type="entry name" value="DNA_processg_A"/>
    <property type="match status" value="1"/>
</dbReference>
<evidence type="ECO:0000259" key="3">
    <source>
        <dbReference type="Pfam" id="PF17782"/>
    </source>
</evidence>
<organism evidence="4 5">
    <name type="scientific">Propylenella binzhouense</name>
    <dbReference type="NCBI Taxonomy" id="2555902"/>
    <lineage>
        <taxon>Bacteria</taxon>
        <taxon>Pseudomonadati</taxon>
        <taxon>Pseudomonadota</taxon>
        <taxon>Alphaproteobacteria</taxon>
        <taxon>Hyphomicrobiales</taxon>
        <taxon>Propylenellaceae</taxon>
        <taxon>Propylenella</taxon>
    </lineage>
</organism>
<reference evidence="4" key="1">
    <citation type="submission" date="2019-03" db="EMBL/GenBank/DDBJ databases">
        <title>Afifella sp. nov., isolated from activated sludge.</title>
        <authorList>
            <person name="Li Q."/>
            <person name="Liu Y."/>
        </authorList>
    </citation>
    <scope>NUCLEOTIDE SEQUENCE</scope>
    <source>
        <strain evidence="4">L72</strain>
    </source>
</reference>
<dbReference type="GO" id="GO:0009294">
    <property type="term" value="P:DNA-mediated transformation"/>
    <property type="evidence" value="ECO:0007669"/>
    <property type="project" value="InterPro"/>
</dbReference>
<evidence type="ECO:0000256" key="1">
    <source>
        <dbReference type="ARBA" id="ARBA00006525"/>
    </source>
</evidence>
<dbReference type="Gene3D" id="3.40.50.450">
    <property type="match status" value="1"/>
</dbReference>
<dbReference type="Pfam" id="PF17782">
    <property type="entry name" value="WHD_DprA"/>
    <property type="match status" value="1"/>
</dbReference>
<protein>
    <submittedName>
        <fullName evidence="4">DNA-protecting protein DprA</fullName>
    </submittedName>
</protein>
<dbReference type="NCBIfam" id="TIGR00732">
    <property type="entry name" value="dprA"/>
    <property type="match status" value="1"/>
</dbReference>
<keyword evidence="5" id="KW-1185">Reference proteome</keyword>
<accession>A0A964T2E1</accession>
<sequence length="377" mass="39434">MNAGAAAGVRLTDAQRVAWLRLIRSENVGPATFRSLINHFGSAQAALGGLPELSRRGGRTGLKVASAAEAEEEIAAAERLGARFVGMGEPDYPPWLRHADAPPPLLALRGDAAVLVRPSVALVGARNASVAGRKMAAILARDLGRAGFVIVSGFARGIDAAAHEAALSAGTVAVFAGGVDVLYPREHERLLESVLAANGAVVSEMPIGWEPRARDFPRRNRVIAGMTLGTIVVEAAERSGSLITARLALEQNREVMAVPGSPLDPRAAGANRLIKQGARLVTEAADAIDAVSPMLGRDISIPPQIAALRAPATGDDSQEPAEDERARVVEALGPTPVAVDDIVRFTGVSARTVSVILLELDLAGRIERHPGNRVSLR</sequence>
<gene>
    <name evidence="4" type="primary">dprA</name>
    <name evidence="4" type="ORF">E4O86_02975</name>
</gene>
<dbReference type="Gene3D" id="1.10.10.10">
    <property type="entry name" value="Winged helix-like DNA-binding domain superfamily/Winged helix DNA-binding domain"/>
    <property type="match status" value="1"/>
</dbReference>